<sequence length="192" mass="20781">MPMAPPSVTKKPPATKMTNYFALSQRPKGLINAIQAQLTEPRPKVKQPLKPSTKHSSSESLIISDSVCGRSSSPSDLRGHSPSPSKPPITTAKGKAKASRPIGGAGNSAARAGPSKTESNLKKRPRSPSIEIILFFWAMVIVHLTRLLPSRRTSSSSLPRRVHHDSHCETRPTCSKGGKTRPWLPNQANLFP</sequence>
<dbReference type="EMBL" id="KL198016">
    <property type="protein sequence ID" value="KDQ21324.1"/>
    <property type="molecule type" value="Genomic_DNA"/>
</dbReference>
<feature type="compositionally biased region" description="Low complexity" evidence="1">
    <location>
        <begin position="54"/>
        <end position="66"/>
    </location>
</feature>
<evidence type="ECO:0000256" key="1">
    <source>
        <dbReference type="SAM" id="MobiDB-lite"/>
    </source>
</evidence>
<dbReference type="HOGENOM" id="CLU_1414943_0_0_1"/>
<name>A0A067N0I1_BOTB1</name>
<feature type="region of interest" description="Disordered" evidence="1">
    <location>
        <begin position="152"/>
        <end position="192"/>
    </location>
</feature>
<keyword evidence="3" id="KW-1185">Reference proteome</keyword>
<accession>A0A067N0I1</accession>
<reference evidence="3" key="1">
    <citation type="journal article" date="2014" name="Proc. Natl. Acad. Sci. U.S.A.">
        <title>Extensive sampling of basidiomycete genomes demonstrates inadequacy of the white-rot/brown-rot paradigm for wood decay fungi.</title>
        <authorList>
            <person name="Riley R."/>
            <person name="Salamov A.A."/>
            <person name="Brown D.W."/>
            <person name="Nagy L.G."/>
            <person name="Floudas D."/>
            <person name="Held B.W."/>
            <person name="Levasseur A."/>
            <person name="Lombard V."/>
            <person name="Morin E."/>
            <person name="Otillar R."/>
            <person name="Lindquist E.A."/>
            <person name="Sun H."/>
            <person name="LaButti K.M."/>
            <person name="Schmutz J."/>
            <person name="Jabbour D."/>
            <person name="Luo H."/>
            <person name="Baker S.E."/>
            <person name="Pisabarro A.G."/>
            <person name="Walton J.D."/>
            <person name="Blanchette R.A."/>
            <person name="Henrissat B."/>
            <person name="Martin F."/>
            <person name="Cullen D."/>
            <person name="Hibbett D.S."/>
            <person name="Grigoriev I.V."/>
        </authorList>
    </citation>
    <scope>NUCLEOTIDE SEQUENCE [LARGE SCALE GENOMIC DNA]</scope>
    <source>
        <strain evidence="3">FD-172 SS1</strain>
    </source>
</reference>
<dbReference type="InParanoid" id="A0A067N0I1"/>
<gene>
    <name evidence="2" type="ORF">BOTBODRAFT_199178</name>
</gene>
<dbReference type="Proteomes" id="UP000027195">
    <property type="component" value="Unassembled WGS sequence"/>
</dbReference>
<dbReference type="AlphaFoldDB" id="A0A067N0I1"/>
<organism evidence="2 3">
    <name type="scientific">Botryobasidium botryosum (strain FD-172 SS1)</name>
    <dbReference type="NCBI Taxonomy" id="930990"/>
    <lineage>
        <taxon>Eukaryota</taxon>
        <taxon>Fungi</taxon>
        <taxon>Dikarya</taxon>
        <taxon>Basidiomycota</taxon>
        <taxon>Agaricomycotina</taxon>
        <taxon>Agaricomycetes</taxon>
        <taxon>Cantharellales</taxon>
        <taxon>Botryobasidiaceae</taxon>
        <taxon>Botryobasidium</taxon>
    </lineage>
</organism>
<proteinExistence type="predicted"/>
<evidence type="ECO:0000313" key="2">
    <source>
        <dbReference type="EMBL" id="KDQ21324.1"/>
    </source>
</evidence>
<evidence type="ECO:0000313" key="3">
    <source>
        <dbReference type="Proteomes" id="UP000027195"/>
    </source>
</evidence>
<protein>
    <submittedName>
        <fullName evidence="2">Uncharacterized protein</fullName>
    </submittedName>
</protein>
<feature type="region of interest" description="Disordered" evidence="1">
    <location>
        <begin position="32"/>
        <end position="124"/>
    </location>
</feature>